<organism evidence="1">
    <name type="scientific">Arundo donax</name>
    <name type="common">Giant reed</name>
    <name type="synonym">Donax arundinaceus</name>
    <dbReference type="NCBI Taxonomy" id="35708"/>
    <lineage>
        <taxon>Eukaryota</taxon>
        <taxon>Viridiplantae</taxon>
        <taxon>Streptophyta</taxon>
        <taxon>Embryophyta</taxon>
        <taxon>Tracheophyta</taxon>
        <taxon>Spermatophyta</taxon>
        <taxon>Magnoliopsida</taxon>
        <taxon>Liliopsida</taxon>
        <taxon>Poales</taxon>
        <taxon>Poaceae</taxon>
        <taxon>PACMAD clade</taxon>
        <taxon>Arundinoideae</taxon>
        <taxon>Arundineae</taxon>
        <taxon>Arundo</taxon>
    </lineage>
</organism>
<protein>
    <submittedName>
        <fullName evidence="1">Uncharacterized protein</fullName>
    </submittedName>
</protein>
<evidence type="ECO:0000313" key="1">
    <source>
        <dbReference type="EMBL" id="JAD37672.1"/>
    </source>
</evidence>
<proteinExistence type="predicted"/>
<sequence>MNVCLVVLDSPKGAYIKYIREAPEIGKYSSIQDSNTLNRQLASVWQSNAIILGAANDTCTPGVWTMRN</sequence>
<accession>A0A0A8ZS72</accession>
<reference evidence="1" key="1">
    <citation type="submission" date="2014-09" db="EMBL/GenBank/DDBJ databases">
        <authorList>
            <person name="Magalhaes I.L.F."/>
            <person name="Oliveira U."/>
            <person name="Santos F.R."/>
            <person name="Vidigal T.H.D.A."/>
            <person name="Brescovit A.D."/>
            <person name="Santos A.J."/>
        </authorList>
    </citation>
    <scope>NUCLEOTIDE SEQUENCE</scope>
    <source>
        <tissue evidence="1">Shoot tissue taken approximately 20 cm above the soil surface</tissue>
    </source>
</reference>
<dbReference type="EMBL" id="GBRH01260223">
    <property type="protein sequence ID" value="JAD37672.1"/>
    <property type="molecule type" value="Transcribed_RNA"/>
</dbReference>
<reference evidence="1" key="2">
    <citation type="journal article" date="2015" name="Data Brief">
        <title>Shoot transcriptome of the giant reed, Arundo donax.</title>
        <authorList>
            <person name="Barrero R.A."/>
            <person name="Guerrero F.D."/>
            <person name="Moolhuijzen P."/>
            <person name="Goolsby J.A."/>
            <person name="Tidwell J."/>
            <person name="Bellgard S.E."/>
            <person name="Bellgard M.I."/>
        </authorList>
    </citation>
    <scope>NUCLEOTIDE SEQUENCE</scope>
    <source>
        <tissue evidence="1">Shoot tissue taken approximately 20 cm above the soil surface</tissue>
    </source>
</reference>
<dbReference type="AlphaFoldDB" id="A0A0A8ZS72"/>
<name>A0A0A8ZS72_ARUDO</name>